<dbReference type="AlphaFoldDB" id="A0A1L6J7D6"/>
<evidence type="ECO:0000313" key="4">
    <source>
        <dbReference type="Proteomes" id="UP000286681"/>
    </source>
</evidence>
<sequence>MKPELHRFGHSRQPVVTVDGITGDPAGVIALAARLAPFPLSSTYYPGLRRVLSEADADAFSYACGLLEAAAPFIGGAFDADSFDLLEASFSIVTTPPQALTPAQRAPHFDSTDARYVAVLHYLAEAPGSGTGFYRQRSTGIELIDERNRDAFVSAAKAESASLTGYTNASNASFDQIGRIDAVPDRLVIYRGALLHSGIIPSGLKLSADPRQGRLTANLFIHIH</sequence>
<dbReference type="EMBL" id="QQWO01000001">
    <property type="protein sequence ID" value="RSV08220.1"/>
    <property type="molecule type" value="Genomic_DNA"/>
</dbReference>
<dbReference type="Pfam" id="PF20043">
    <property type="entry name" value="DUF6445"/>
    <property type="match status" value="1"/>
</dbReference>
<dbReference type="OrthoDB" id="7630206at2"/>
<dbReference type="RefSeq" id="WP_075150766.1">
    <property type="nucleotide sequence ID" value="NZ_CP018820.1"/>
</dbReference>
<evidence type="ECO:0000313" key="3">
    <source>
        <dbReference type="Proteomes" id="UP000185161"/>
    </source>
</evidence>
<organism evidence="1 3">
    <name type="scientific">Sphingomonas koreensis</name>
    <dbReference type="NCBI Taxonomy" id="93064"/>
    <lineage>
        <taxon>Bacteria</taxon>
        <taxon>Pseudomonadati</taxon>
        <taxon>Pseudomonadota</taxon>
        <taxon>Alphaproteobacteria</taxon>
        <taxon>Sphingomonadales</taxon>
        <taxon>Sphingomonadaceae</taxon>
        <taxon>Sphingomonas</taxon>
    </lineage>
</organism>
<evidence type="ECO:0000313" key="2">
    <source>
        <dbReference type="EMBL" id="RSV08220.1"/>
    </source>
</evidence>
<dbReference type="Proteomes" id="UP000185161">
    <property type="component" value="Chromosome"/>
</dbReference>
<evidence type="ECO:0000313" key="1">
    <source>
        <dbReference type="EMBL" id="APR51747.1"/>
    </source>
</evidence>
<protein>
    <recommendedName>
        <fullName evidence="5">DUF1826 domain-containing protein</fullName>
    </recommendedName>
</protein>
<dbReference type="KEGG" id="skr:BRX40_04205"/>
<dbReference type="STRING" id="93064.BRX40_04205"/>
<gene>
    <name evidence="1" type="ORF">BRX40_04205</name>
    <name evidence="2" type="ORF">CA257_01805</name>
</gene>
<dbReference type="GeneID" id="44131758"/>
<keyword evidence="3" id="KW-1185">Reference proteome</keyword>
<name>A0A1L6J7D6_9SPHN</name>
<dbReference type="Proteomes" id="UP000286681">
    <property type="component" value="Unassembled WGS sequence"/>
</dbReference>
<reference evidence="2 4" key="3">
    <citation type="submission" date="2018-07" db="EMBL/GenBank/DDBJ databases">
        <title>Genomic and Epidemiologic Investigation of an Indolent Hospital Outbreak.</title>
        <authorList>
            <person name="Johnson R.C."/>
            <person name="Deming C."/>
            <person name="Conlan S."/>
            <person name="Zellmer C.J."/>
            <person name="Michelin A.V."/>
            <person name="Lee-Lin S."/>
            <person name="Thomas P.J."/>
            <person name="Park M."/>
            <person name="Weingarten R.A."/>
            <person name="Less J."/>
            <person name="Dekker J.P."/>
            <person name="Frank K.M."/>
            <person name="Musser K.A."/>
            <person name="Mcquiston J.R."/>
            <person name="Henderson D.K."/>
            <person name="Lau A.F."/>
            <person name="Palmore T.N."/>
            <person name="Segre J.A."/>
        </authorList>
    </citation>
    <scope>NUCLEOTIDE SEQUENCE [LARGE SCALE GENOMIC DNA]</scope>
    <source>
        <strain evidence="2 4">SK-NIH.Env10_0317</strain>
    </source>
</reference>
<accession>A0A1L6J7D6</accession>
<dbReference type="EMBL" id="CP018820">
    <property type="protein sequence ID" value="APR51747.1"/>
    <property type="molecule type" value="Genomic_DNA"/>
</dbReference>
<reference evidence="3" key="2">
    <citation type="submission" date="2016-12" db="EMBL/GenBank/DDBJ databases">
        <title>Whole genome sequencing of Sphingomonas sp. ABOJV.</title>
        <authorList>
            <person name="Conlan S."/>
            <person name="Thomas P.J."/>
            <person name="Mullikin J."/>
            <person name="Palmore T.N."/>
            <person name="Frank K.M."/>
            <person name="Segre J.A."/>
        </authorList>
    </citation>
    <scope>NUCLEOTIDE SEQUENCE [LARGE SCALE GENOMIC DNA]</scope>
    <source>
        <strain evidence="3">ABOJV</strain>
    </source>
</reference>
<evidence type="ECO:0008006" key="5">
    <source>
        <dbReference type="Google" id="ProtNLM"/>
    </source>
</evidence>
<dbReference type="InterPro" id="IPR045617">
    <property type="entry name" value="DUF6445"/>
</dbReference>
<reference evidence="1" key="1">
    <citation type="submission" date="2016-12" db="EMBL/GenBank/DDBJ databases">
        <title>Whole genome sequencing of Sphingomonas koreensis.</title>
        <authorList>
            <person name="Conlan S."/>
            <person name="Thomas P.J."/>
            <person name="Mullikin J."/>
            <person name="Palmore T.N."/>
            <person name="Frank K.M."/>
            <person name="Segre J.A."/>
        </authorList>
    </citation>
    <scope>NUCLEOTIDE SEQUENCE</scope>
    <source>
        <strain evidence="1">ABOJV</strain>
    </source>
</reference>
<proteinExistence type="predicted"/>